<keyword evidence="3" id="KW-0067">ATP-binding</keyword>
<keyword evidence="3" id="KW-0347">Helicase</keyword>
<reference evidence="4" key="1">
    <citation type="submission" date="2016-10" db="EMBL/GenBank/DDBJ databases">
        <authorList>
            <person name="Varghese N."/>
            <person name="Submissions S."/>
        </authorList>
    </citation>
    <scope>NUCLEOTIDE SEQUENCE [LARGE SCALE GENOMIC DNA]</scope>
    <source>
        <strain evidence="4">XBD1002</strain>
    </source>
</reference>
<sequence>MKKRSKSKEAKFFCESCGSEVPRNSKTCPTCGKFFASVRCPQCGRIGTNEDFKNGCPTCGYAVNPDTELGHGSYGIAGVNGRNNKGKNRYGARGLLGLSGSRSGSSGTGGYVESSLPWWVYLVCLLILAVLVAGLYSCL</sequence>
<keyword evidence="4" id="KW-1185">Reference proteome</keyword>
<keyword evidence="1" id="KW-0812">Transmembrane</keyword>
<evidence type="ECO:0000259" key="2">
    <source>
        <dbReference type="Pfam" id="PF12773"/>
    </source>
</evidence>
<evidence type="ECO:0000313" key="4">
    <source>
        <dbReference type="Proteomes" id="UP000182737"/>
    </source>
</evidence>
<dbReference type="Pfam" id="PF12773">
    <property type="entry name" value="DZR"/>
    <property type="match status" value="1"/>
</dbReference>
<gene>
    <name evidence="3" type="ORF">SAMN04487775_102355</name>
</gene>
<dbReference type="AlphaFoldDB" id="A0A1I3J633"/>
<keyword evidence="3" id="KW-0547">Nucleotide-binding</keyword>
<evidence type="ECO:0000256" key="1">
    <source>
        <dbReference type="SAM" id="Phobius"/>
    </source>
</evidence>
<keyword evidence="3" id="KW-0378">Hydrolase</keyword>
<proteinExistence type="predicted"/>
<feature type="domain" description="DZANK-type" evidence="2">
    <location>
        <begin position="14"/>
        <end position="60"/>
    </location>
</feature>
<name>A0A1I3J633_9SPIR</name>
<accession>A0A1I3J633</accession>
<dbReference type="Proteomes" id="UP000182737">
    <property type="component" value="Unassembled WGS sequence"/>
</dbReference>
<feature type="transmembrane region" description="Helical" evidence="1">
    <location>
        <begin position="118"/>
        <end position="136"/>
    </location>
</feature>
<dbReference type="OrthoDB" id="350656at2"/>
<keyword evidence="1" id="KW-0472">Membrane</keyword>
<organism evidence="3 4">
    <name type="scientific">Treponema bryantii</name>
    <dbReference type="NCBI Taxonomy" id="163"/>
    <lineage>
        <taxon>Bacteria</taxon>
        <taxon>Pseudomonadati</taxon>
        <taxon>Spirochaetota</taxon>
        <taxon>Spirochaetia</taxon>
        <taxon>Spirochaetales</taxon>
        <taxon>Treponemataceae</taxon>
        <taxon>Treponema</taxon>
    </lineage>
</organism>
<dbReference type="GO" id="GO:0004386">
    <property type="term" value="F:helicase activity"/>
    <property type="evidence" value="ECO:0007669"/>
    <property type="project" value="UniProtKB-KW"/>
</dbReference>
<protein>
    <submittedName>
        <fullName evidence="3">Replication restart DNA helicase PriA</fullName>
    </submittedName>
</protein>
<keyword evidence="1" id="KW-1133">Transmembrane helix</keyword>
<dbReference type="EMBL" id="FORI01000002">
    <property type="protein sequence ID" value="SFI55556.1"/>
    <property type="molecule type" value="Genomic_DNA"/>
</dbReference>
<dbReference type="RefSeq" id="WP_074930737.1">
    <property type="nucleotide sequence ID" value="NZ_FORI01000002.1"/>
</dbReference>
<evidence type="ECO:0000313" key="3">
    <source>
        <dbReference type="EMBL" id="SFI55556.1"/>
    </source>
</evidence>
<dbReference type="InterPro" id="IPR025874">
    <property type="entry name" value="DZR"/>
</dbReference>